<gene>
    <name evidence="4" type="ORF">GLS40_09950</name>
</gene>
<dbReference type="RefSeq" id="WP_160382605.1">
    <property type="nucleotide sequence ID" value="NZ_WNXQ01000004.1"/>
</dbReference>
<dbReference type="Gene3D" id="1.10.4100.10">
    <property type="entry name" value="2-methylcitrate dehydratase PrpD"/>
    <property type="match status" value="1"/>
</dbReference>
<comment type="similarity">
    <text evidence="1">Belongs to the PrpD family.</text>
</comment>
<dbReference type="Proteomes" id="UP000443843">
    <property type="component" value="Unassembled WGS sequence"/>
</dbReference>
<dbReference type="InterPro" id="IPR042183">
    <property type="entry name" value="MmgE/PrpD_sf_1"/>
</dbReference>
<accession>A0A844WBT4</accession>
<sequence>MTQTGPGPSRLLAQFVLEATPPDEVLRFTALALKNALACAMAASGLASMRKMAAMAVRTPGRVPLAGAAGVADPLWAAWYTAAAANALDYDDTHIPSILHPTSPVAGAVLSAGIDRGRSGTELLSALAAGMEVACRFADVLSPQHYAAGWHITATCGVFGAAGGAARLLRLSPEQTEWAFGGAMTRASGFVGTLGTGAKSLGVGGAARDGLLAAMLAGEGLDGPADPLGLRFGFLDVLGNGAVHPEALVADLGVRWHMLDTALKPYPCGVVLNPVLDACIDLHADLAGRAEMIRAVELAGHPLLKTRTDRPAPTSGNMAQVSAQHAAAVALLTGRAGPEEFSDAAVADAAVRALGRKVSVLVDESHSLNGACVTVELSDGTRLSRQVEQARGSLGQPLTDSDIDAKLRLACGNELVAAPLIAACDAVKDAANLDALAAAMAGV</sequence>
<name>A0A844WBT4_9RHOB</name>
<protein>
    <submittedName>
        <fullName evidence="4">MmgE/PrpD family protein</fullName>
    </submittedName>
</protein>
<feature type="domain" description="MmgE/PrpD N-terminal" evidence="2">
    <location>
        <begin position="12"/>
        <end position="241"/>
    </location>
</feature>
<evidence type="ECO:0000313" key="5">
    <source>
        <dbReference type="Proteomes" id="UP000443843"/>
    </source>
</evidence>
<dbReference type="PANTHER" id="PTHR16943:SF8">
    <property type="entry name" value="2-METHYLCITRATE DEHYDRATASE"/>
    <property type="match status" value="1"/>
</dbReference>
<dbReference type="InterPro" id="IPR005656">
    <property type="entry name" value="MmgE_PrpD"/>
</dbReference>
<dbReference type="Gene3D" id="3.30.1330.120">
    <property type="entry name" value="2-methylcitrate dehydratase PrpD"/>
    <property type="match status" value="1"/>
</dbReference>
<organism evidence="4 5">
    <name type="scientific">Pseudooceanicola pacificus</name>
    <dbReference type="NCBI Taxonomy" id="2676438"/>
    <lineage>
        <taxon>Bacteria</taxon>
        <taxon>Pseudomonadati</taxon>
        <taxon>Pseudomonadota</taxon>
        <taxon>Alphaproteobacteria</taxon>
        <taxon>Rhodobacterales</taxon>
        <taxon>Paracoccaceae</taxon>
        <taxon>Pseudooceanicola</taxon>
    </lineage>
</organism>
<evidence type="ECO:0000259" key="3">
    <source>
        <dbReference type="Pfam" id="PF19305"/>
    </source>
</evidence>
<dbReference type="Pfam" id="PF19305">
    <property type="entry name" value="MmgE_PrpD_C"/>
    <property type="match status" value="1"/>
</dbReference>
<dbReference type="InterPro" id="IPR045337">
    <property type="entry name" value="MmgE_PrpD_C"/>
</dbReference>
<dbReference type="Pfam" id="PF03972">
    <property type="entry name" value="MmgE_PrpD_N"/>
    <property type="match status" value="1"/>
</dbReference>
<dbReference type="InterPro" id="IPR042188">
    <property type="entry name" value="MmgE/PrpD_sf_2"/>
</dbReference>
<reference evidence="4 5" key="1">
    <citation type="submission" date="2019-11" db="EMBL/GenBank/DDBJ databases">
        <title>Pseudooceanicola pacifica sp. nov., isolated from deep-sea sediment of the Pacific Ocean.</title>
        <authorList>
            <person name="Lyu L."/>
        </authorList>
    </citation>
    <scope>NUCLEOTIDE SEQUENCE [LARGE SCALE GENOMIC DNA]</scope>
    <source>
        <strain evidence="4 5">216_PA32_1</strain>
    </source>
</reference>
<dbReference type="SUPFAM" id="SSF103378">
    <property type="entry name" value="2-methylcitrate dehydratase PrpD"/>
    <property type="match status" value="1"/>
</dbReference>
<dbReference type="AlphaFoldDB" id="A0A844WBT4"/>
<dbReference type="EMBL" id="WNXQ01000004">
    <property type="protein sequence ID" value="MWB78348.1"/>
    <property type="molecule type" value="Genomic_DNA"/>
</dbReference>
<dbReference type="InterPro" id="IPR045336">
    <property type="entry name" value="MmgE_PrpD_N"/>
</dbReference>
<dbReference type="PANTHER" id="PTHR16943">
    <property type="entry name" value="2-METHYLCITRATE DEHYDRATASE-RELATED"/>
    <property type="match status" value="1"/>
</dbReference>
<evidence type="ECO:0000313" key="4">
    <source>
        <dbReference type="EMBL" id="MWB78348.1"/>
    </source>
</evidence>
<keyword evidence="5" id="KW-1185">Reference proteome</keyword>
<dbReference type="InterPro" id="IPR036148">
    <property type="entry name" value="MmgE/PrpD_sf"/>
</dbReference>
<evidence type="ECO:0000256" key="1">
    <source>
        <dbReference type="ARBA" id="ARBA00006174"/>
    </source>
</evidence>
<feature type="domain" description="MmgE/PrpD C-terminal" evidence="3">
    <location>
        <begin position="266"/>
        <end position="412"/>
    </location>
</feature>
<proteinExistence type="inferred from homology"/>
<comment type="caution">
    <text evidence="4">The sequence shown here is derived from an EMBL/GenBank/DDBJ whole genome shotgun (WGS) entry which is preliminary data.</text>
</comment>
<dbReference type="GO" id="GO:0016829">
    <property type="term" value="F:lyase activity"/>
    <property type="evidence" value="ECO:0007669"/>
    <property type="project" value="InterPro"/>
</dbReference>
<evidence type="ECO:0000259" key="2">
    <source>
        <dbReference type="Pfam" id="PF03972"/>
    </source>
</evidence>